<comment type="similarity">
    <text evidence="8">Belongs to the RNR ribonuclease family. RNase R subfamily.</text>
</comment>
<dbReference type="SMART" id="SM00357">
    <property type="entry name" value="CSP"/>
    <property type="match status" value="1"/>
</dbReference>
<dbReference type="Pfam" id="PF00575">
    <property type="entry name" value="S1"/>
    <property type="match status" value="1"/>
</dbReference>
<evidence type="ECO:0000256" key="2">
    <source>
        <dbReference type="ARBA" id="ARBA00004496"/>
    </source>
</evidence>
<evidence type="ECO:0000313" key="12">
    <source>
        <dbReference type="Proteomes" id="UP000651977"/>
    </source>
</evidence>
<dbReference type="SUPFAM" id="SSF50249">
    <property type="entry name" value="Nucleic acid-binding proteins"/>
    <property type="match status" value="4"/>
</dbReference>
<dbReference type="InterPro" id="IPR004476">
    <property type="entry name" value="RNase_II/RNase_R"/>
</dbReference>
<comment type="catalytic activity">
    <reaction evidence="1 8">
        <text>Exonucleolytic cleavage in the 3'- to 5'-direction to yield nucleoside 5'-phosphates.</text>
        <dbReference type="EC" id="3.1.13.1"/>
    </reaction>
</comment>
<dbReference type="InterPro" id="IPR040476">
    <property type="entry name" value="CSD2"/>
</dbReference>
<dbReference type="PROSITE" id="PS01175">
    <property type="entry name" value="RIBONUCLEASE_II"/>
    <property type="match status" value="1"/>
</dbReference>
<keyword evidence="12" id="KW-1185">Reference proteome</keyword>
<evidence type="ECO:0000256" key="3">
    <source>
        <dbReference type="ARBA" id="ARBA00022490"/>
    </source>
</evidence>
<sequence>MQNQAVSATLKSHILAAVSEEMAPVSKDWLQALCNAEQQAQFSATLAEMLEEGLLVTTRIGAYTLPERLGLVTGTIIGHRDGFGFLKTTQEGSDLFLPAKEMRKVFHNDFVLAAPSSMDKRGRREGQVIRVLKERTIELVGRFFVEGNHRYVVPDDTRINQDIIIGKNDTAGARQGQVVVVEVLSRPSAPKLAVGKVIDILGEKMAPGMEVQVALRNHDIPHEWPKAVSKAVEKLAEEVDDEAKVNRVDLRDLPLVTIDGEDARDFDDAVYCEAKKSGGWRLWVAIADVSYYVRPDSALDKEALNRGNSVYFPDQVVPMLPEQLSNGLCSLNPNVDRLCMVAEMTISAAGRLSGYKFYEAVMHSHARFTYNKVAAILEGDEALSQRYAEQVPHLQELHRLYLALKQARSERGGIELETQETRFIFNAQRKIEQIIPLTRNDAHKMIEECMIQANVAAAKFVEKHRQPILFRVHDRPGKERLTNFRSFLNELGLPLGGGEEPQPSDYFHLVESIQQRPDIELIQTMLLRSMMQAVYQPDNIGHFGLALKSYAHFTSPIRRYPDLLLHRVIKYLVAKLEAETAGKNLSNKWTSTGGFAYQDEEMDKFGEQCSMTERRADDATREVADSLKCEYMQDHVGEVLPATIAAVTGFGFFARLDEFHIDGLVHINSLRGDYYHYDAARQLLVGENTGKRFRIGDALRVKVAAVNMADRKMEFVVVNKDGQADEFERPARSGKDGGRGQRFIKPEPTEEGRNKGRNKQRHRDSKNKGKRRAAKSESSSAGENKGGFSPWQQRDPAAKKAKSNSDSQPKQRKKPSKKRKQRPGKKERSVAKQQKN</sequence>
<evidence type="ECO:0000256" key="1">
    <source>
        <dbReference type="ARBA" id="ARBA00001849"/>
    </source>
</evidence>
<protein>
    <recommendedName>
        <fullName evidence="8">Ribonuclease R</fullName>
        <shortName evidence="8">RNase R</shortName>
        <ecNumber evidence="8">3.1.13.1</ecNumber>
    </recommendedName>
</protein>
<evidence type="ECO:0000256" key="8">
    <source>
        <dbReference type="HAMAP-Rule" id="MF_01895"/>
    </source>
</evidence>
<dbReference type="InterPro" id="IPR001900">
    <property type="entry name" value="RNase_II/R"/>
</dbReference>
<keyword evidence="5 8" id="KW-0378">Hydrolase</keyword>
<name>A0ABQ1HZC7_9ALTE</name>
<dbReference type="InterPro" id="IPR011805">
    <property type="entry name" value="RNase_R"/>
</dbReference>
<keyword evidence="3 8" id="KW-0963">Cytoplasm</keyword>
<dbReference type="Pfam" id="PF00773">
    <property type="entry name" value="RNB"/>
    <property type="match status" value="1"/>
</dbReference>
<evidence type="ECO:0000313" key="11">
    <source>
        <dbReference type="EMBL" id="GGA96846.1"/>
    </source>
</evidence>
<feature type="region of interest" description="Disordered" evidence="9">
    <location>
        <begin position="726"/>
        <end position="836"/>
    </location>
</feature>
<dbReference type="EMBL" id="BMDY01000003">
    <property type="protein sequence ID" value="GGA96846.1"/>
    <property type="molecule type" value="Genomic_DNA"/>
</dbReference>
<dbReference type="InterPro" id="IPR013223">
    <property type="entry name" value="RNase_B_OB_dom"/>
</dbReference>
<dbReference type="NCBIfam" id="NF008648">
    <property type="entry name" value="PRK11642.1"/>
    <property type="match status" value="1"/>
</dbReference>
<comment type="caution">
    <text evidence="11">The sequence shown here is derived from an EMBL/GenBank/DDBJ whole genome shotgun (WGS) entry which is preliminary data.</text>
</comment>
<feature type="compositionally biased region" description="Basic residues" evidence="9">
    <location>
        <begin position="810"/>
        <end position="823"/>
    </location>
</feature>
<dbReference type="PROSITE" id="PS50126">
    <property type="entry name" value="S1"/>
    <property type="match status" value="1"/>
</dbReference>
<evidence type="ECO:0000259" key="10">
    <source>
        <dbReference type="PROSITE" id="PS50126"/>
    </source>
</evidence>
<dbReference type="NCBIfam" id="TIGR02063">
    <property type="entry name" value="RNase_R"/>
    <property type="match status" value="1"/>
</dbReference>
<dbReference type="RefSeq" id="WP_055732765.1">
    <property type="nucleotide sequence ID" value="NZ_BMDY01000003.1"/>
</dbReference>
<gene>
    <name evidence="8 11" type="primary">rnr</name>
    <name evidence="11" type="ORF">GCM10007414_07300</name>
</gene>
<reference evidence="12" key="1">
    <citation type="journal article" date="2019" name="Int. J. Syst. Evol. Microbiol.">
        <title>The Global Catalogue of Microorganisms (GCM) 10K type strain sequencing project: providing services to taxonomists for standard genome sequencing and annotation.</title>
        <authorList>
            <consortium name="The Broad Institute Genomics Platform"/>
            <consortium name="The Broad Institute Genome Sequencing Center for Infectious Disease"/>
            <person name="Wu L."/>
            <person name="Ma J."/>
        </authorList>
    </citation>
    <scope>NUCLEOTIDE SEQUENCE [LARGE SCALE GENOMIC DNA]</scope>
    <source>
        <strain evidence="12">CGMCC 1.10131</strain>
    </source>
</reference>
<feature type="compositionally biased region" description="Basic residues" evidence="9">
    <location>
        <begin position="755"/>
        <end position="773"/>
    </location>
</feature>
<accession>A0ABQ1HZC7</accession>
<dbReference type="InterPro" id="IPR003029">
    <property type="entry name" value="S1_domain"/>
</dbReference>
<dbReference type="InterPro" id="IPR011129">
    <property type="entry name" value="CSD"/>
</dbReference>
<dbReference type="HAMAP" id="MF_01895">
    <property type="entry name" value="RNase_R"/>
    <property type="match status" value="1"/>
</dbReference>
<dbReference type="SMART" id="SM00955">
    <property type="entry name" value="RNB"/>
    <property type="match status" value="1"/>
</dbReference>
<keyword evidence="7 8" id="KW-0694">RNA-binding</keyword>
<feature type="domain" description="S1 motif" evidence="10">
    <location>
        <begin position="637"/>
        <end position="718"/>
    </location>
</feature>
<evidence type="ECO:0000256" key="6">
    <source>
        <dbReference type="ARBA" id="ARBA00022839"/>
    </source>
</evidence>
<dbReference type="PANTHER" id="PTHR23355">
    <property type="entry name" value="RIBONUCLEASE"/>
    <property type="match status" value="1"/>
</dbReference>
<feature type="compositionally biased region" description="Basic and acidic residues" evidence="9">
    <location>
        <begin position="726"/>
        <end position="754"/>
    </location>
</feature>
<dbReference type="Pfam" id="PF08206">
    <property type="entry name" value="OB_RNB"/>
    <property type="match status" value="1"/>
</dbReference>
<keyword evidence="4 8" id="KW-0540">Nuclease</keyword>
<evidence type="ECO:0000256" key="9">
    <source>
        <dbReference type="SAM" id="MobiDB-lite"/>
    </source>
</evidence>
<feature type="compositionally biased region" description="Low complexity" evidence="9">
    <location>
        <begin position="776"/>
        <end position="787"/>
    </location>
</feature>
<dbReference type="InterPro" id="IPR012340">
    <property type="entry name" value="NA-bd_OB-fold"/>
</dbReference>
<dbReference type="InterPro" id="IPR022966">
    <property type="entry name" value="RNase_II/R_CS"/>
</dbReference>
<dbReference type="NCBIfam" id="TIGR00358">
    <property type="entry name" value="3_prime_RNase"/>
    <property type="match status" value="1"/>
</dbReference>
<dbReference type="PANTHER" id="PTHR23355:SF9">
    <property type="entry name" value="DIS3-LIKE EXONUCLEASE 2"/>
    <property type="match status" value="1"/>
</dbReference>
<organism evidence="11 12">
    <name type="scientific">Agarivorans gilvus</name>
    <dbReference type="NCBI Taxonomy" id="680279"/>
    <lineage>
        <taxon>Bacteria</taxon>
        <taxon>Pseudomonadati</taxon>
        <taxon>Pseudomonadota</taxon>
        <taxon>Gammaproteobacteria</taxon>
        <taxon>Alteromonadales</taxon>
        <taxon>Alteromonadaceae</taxon>
        <taxon>Agarivorans</taxon>
    </lineage>
</organism>
<comment type="subcellular location">
    <subcellularLocation>
        <location evidence="2 8">Cytoplasm</location>
    </subcellularLocation>
</comment>
<dbReference type="Gene3D" id="2.40.50.140">
    <property type="entry name" value="Nucleic acid-binding proteins"/>
    <property type="match status" value="2"/>
</dbReference>
<dbReference type="EC" id="3.1.13.1" evidence="8"/>
<evidence type="ECO:0000256" key="4">
    <source>
        <dbReference type="ARBA" id="ARBA00022722"/>
    </source>
</evidence>
<dbReference type="CDD" id="cd04471">
    <property type="entry name" value="S1_RNase_R"/>
    <property type="match status" value="1"/>
</dbReference>
<evidence type="ECO:0000256" key="7">
    <source>
        <dbReference type="ARBA" id="ARBA00022884"/>
    </source>
</evidence>
<dbReference type="InterPro" id="IPR050180">
    <property type="entry name" value="RNR_Ribonuclease"/>
</dbReference>
<dbReference type="SMART" id="SM00316">
    <property type="entry name" value="S1"/>
    <property type="match status" value="1"/>
</dbReference>
<comment type="function">
    <text evidence="8">3'-5' exoribonuclease that releases 5'-nucleoside monophosphates and is involved in maturation of structured RNAs.</text>
</comment>
<keyword evidence="6 8" id="KW-0269">Exonuclease</keyword>
<proteinExistence type="inferred from homology"/>
<dbReference type="Proteomes" id="UP000651977">
    <property type="component" value="Unassembled WGS sequence"/>
</dbReference>
<evidence type="ECO:0000256" key="5">
    <source>
        <dbReference type="ARBA" id="ARBA00022801"/>
    </source>
</evidence>
<dbReference type="Pfam" id="PF17876">
    <property type="entry name" value="CSD2"/>
    <property type="match status" value="1"/>
</dbReference>